<dbReference type="PANTHER" id="PTHR46267:SF15">
    <property type="entry name" value="WINGED HELIX-TURN-HELIX TRANSCRIPTION REPRESSOR DNA-BINDING PROTEIN-RELATED"/>
    <property type="match status" value="1"/>
</dbReference>
<dbReference type="Pfam" id="PF23588">
    <property type="entry name" value="HTH_CHD1_Hrp3"/>
    <property type="match status" value="1"/>
</dbReference>
<sequence>MGNQKHKWTADEEAALLAGIKKHGLGKWSSKIPNLPAFSLTVPISILRINGEI</sequence>
<evidence type="ECO:0000256" key="5">
    <source>
        <dbReference type="ARBA" id="ARBA00023242"/>
    </source>
</evidence>
<evidence type="ECO:0000256" key="4">
    <source>
        <dbReference type="ARBA" id="ARBA00023125"/>
    </source>
</evidence>
<dbReference type="Proteomes" id="UP001293593">
    <property type="component" value="Unassembled WGS sequence"/>
</dbReference>
<comment type="caution">
    <text evidence="7">The sequence shown here is derived from an EMBL/GenBank/DDBJ whole genome shotgun (WGS) entry which is preliminary data.</text>
</comment>
<comment type="subcellular location">
    <subcellularLocation>
        <location evidence="2">Chromosome</location>
    </subcellularLocation>
    <subcellularLocation>
        <location evidence="1">Nucleus</location>
    </subcellularLocation>
</comment>
<dbReference type="AlphaFoldDB" id="A0AAE1JJG2"/>
<organism evidence="7 8">
    <name type="scientific">Acacia crassicarpa</name>
    <name type="common">northern wattle</name>
    <dbReference type="NCBI Taxonomy" id="499986"/>
    <lineage>
        <taxon>Eukaryota</taxon>
        <taxon>Viridiplantae</taxon>
        <taxon>Streptophyta</taxon>
        <taxon>Embryophyta</taxon>
        <taxon>Tracheophyta</taxon>
        <taxon>Spermatophyta</taxon>
        <taxon>Magnoliopsida</taxon>
        <taxon>eudicotyledons</taxon>
        <taxon>Gunneridae</taxon>
        <taxon>Pentapetalae</taxon>
        <taxon>rosids</taxon>
        <taxon>fabids</taxon>
        <taxon>Fabales</taxon>
        <taxon>Fabaceae</taxon>
        <taxon>Caesalpinioideae</taxon>
        <taxon>mimosoid clade</taxon>
        <taxon>Acacieae</taxon>
        <taxon>Acacia</taxon>
    </lineage>
</organism>
<evidence type="ECO:0000259" key="6">
    <source>
        <dbReference type="PROSITE" id="PS51294"/>
    </source>
</evidence>
<dbReference type="InterPro" id="IPR009057">
    <property type="entry name" value="Homeodomain-like_sf"/>
</dbReference>
<dbReference type="PANTHER" id="PTHR46267">
    <property type="entry name" value="SINGLE MYB HISTONE 4"/>
    <property type="match status" value="1"/>
</dbReference>
<keyword evidence="8" id="KW-1185">Reference proteome</keyword>
<dbReference type="EMBL" id="JAWXYG010000006">
    <property type="protein sequence ID" value="KAK4269144.1"/>
    <property type="molecule type" value="Genomic_DNA"/>
</dbReference>
<reference evidence="7" key="1">
    <citation type="submission" date="2023-10" db="EMBL/GenBank/DDBJ databases">
        <title>Chromosome-level genome of the transformable northern wattle, Acacia crassicarpa.</title>
        <authorList>
            <person name="Massaro I."/>
            <person name="Sinha N.R."/>
            <person name="Poethig S."/>
            <person name="Leichty A.R."/>
        </authorList>
    </citation>
    <scope>NUCLEOTIDE SEQUENCE</scope>
    <source>
        <strain evidence="7">Acra3RX</strain>
        <tissue evidence="7">Leaf</tissue>
    </source>
</reference>
<keyword evidence="4" id="KW-0238">DNA-binding</keyword>
<dbReference type="InterPro" id="IPR056302">
    <property type="entry name" value="CHD1-2/Hrp3_HTH"/>
</dbReference>
<protein>
    <recommendedName>
        <fullName evidence="6">HTH myb-type domain-containing protein</fullName>
    </recommendedName>
</protein>
<dbReference type="GO" id="GO:0005634">
    <property type="term" value="C:nucleus"/>
    <property type="evidence" value="ECO:0007669"/>
    <property type="project" value="UniProtKB-SubCell"/>
</dbReference>
<evidence type="ECO:0000256" key="3">
    <source>
        <dbReference type="ARBA" id="ARBA00022454"/>
    </source>
</evidence>
<dbReference type="PROSITE" id="PS51294">
    <property type="entry name" value="HTH_MYB"/>
    <property type="match status" value="1"/>
</dbReference>
<keyword evidence="5" id="KW-0539">Nucleus</keyword>
<evidence type="ECO:0000313" key="8">
    <source>
        <dbReference type="Proteomes" id="UP001293593"/>
    </source>
</evidence>
<feature type="domain" description="HTH myb-type" evidence="6">
    <location>
        <begin position="1"/>
        <end position="30"/>
    </location>
</feature>
<dbReference type="SUPFAM" id="SSF46689">
    <property type="entry name" value="Homeodomain-like"/>
    <property type="match status" value="1"/>
</dbReference>
<keyword evidence="3" id="KW-0158">Chromosome</keyword>
<evidence type="ECO:0000256" key="2">
    <source>
        <dbReference type="ARBA" id="ARBA00004286"/>
    </source>
</evidence>
<evidence type="ECO:0000256" key="1">
    <source>
        <dbReference type="ARBA" id="ARBA00004123"/>
    </source>
</evidence>
<proteinExistence type="predicted"/>
<dbReference type="InterPro" id="IPR017930">
    <property type="entry name" value="Myb_dom"/>
</dbReference>
<accession>A0AAE1JJG2</accession>
<dbReference type="Gene3D" id="1.10.10.60">
    <property type="entry name" value="Homeodomain-like"/>
    <property type="match status" value="1"/>
</dbReference>
<evidence type="ECO:0000313" key="7">
    <source>
        <dbReference type="EMBL" id="KAK4269144.1"/>
    </source>
</evidence>
<name>A0AAE1JJG2_9FABA</name>
<gene>
    <name evidence="7" type="ORF">QN277_022338</name>
</gene>
<dbReference type="InterPro" id="IPR044597">
    <property type="entry name" value="SMH1-6"/>
</dbReference>
<dbReference type="GO" id="GO:0003691">
    <property type="term" value="F:double-stranded telomeric DNA binding"/>
    <property type="evidence" value="ECO:0007669"/>
    <property type="project" value="InterPro"/>
</dbReference>
<dbReference type="GO" id="GO:0005694">
    <property type="term" value="C:chromosome"/>
    <property type="evidence" value="ECO:0007669"/>
    <property type="project" value="UniProtKB-SubCell"/>
</dbReference>